<name>A0A6J6PGZ7_9ZZZZ</name>
<organism evidence="1">
    <name type="scientific">freshwater metagenome</name>
    <dbReference type="NCBI Taxonomy" id="449393"/>
    <lineage>
        <taxon>unclassified sequences</taxon>
        <taxon>metagenomes</taxon>
        <taxon>ecological metagenomes</taxon>
    </lineage>
</organism>
<protein>
    <submittedName>
        <fullName evidence="1">Unannotated protein</fullName>
    </submittedName>
</protein>
<dbReference type="AlphaFoldDB" id="A0A6J6PGZ7"/>
<proteinExistence type="predicted"/>
<evidence type="ECO:0000313" key="1">
    <source>
        <dbReference type="EMBL" id="CAB4697832.1"/>
    </source>
</evidence>
<sequence>MDLPGFDAAGANIHALGRGSHLNADALNVGIPTALCAAMGVAEAHAEDGFFVADFTNGGHAVLSCRSWKRDGGAVRPFWDSFSSCHGIT</sequence>
<gene>
    <name evidence="1" type="ORF">UFOPK2582_00786</name>
</gene>
<accession>A0A6J6PGZ7</accession>
<reference evidence="1" key="1">
    <citation type="submission" date="2020-05" db="EMBL/GenBank/DDBJ databases">
        <authorList>
            <person name="Chiriac C."/>
            <person name="Salcher M."/>
            <person name="Ghai R."/>
            <person name="Kavagutti S V."/>
        </authorList>
    </citation>
    <scope>NUCLEOTIDE SEQUENCE</scope>
</reference>
<dbReference type="EMBL" id="CAEZXS010000078">
    <property type="protein sequence ID" value="CAB4697832.1"/>
    <property type="molecule type" value="Genomic_DNA"/>
</dbReference>